<dbReference type="STRING" id="1123014.SAMN02745746_01530"/>
<protein>
    <submittedName>
        <fullName evidence="6">Type I restriction enzyme, S subunit</fullName>
    </submittedName>
</protein>
<feature type="domain" description="Type I restriction modification DNA specificity" evidence="5">
    <location>
        <begin position="438"/>
        <end position="557"/>
    </location>
</feature>
<dbReference type="SUPFAM" id="SSF116734">
    <property type="entry name" value="DNA methylase specificity domain"/>
    <property type="match status" value="2"/>
</dbReference>
<evidence type="ECO:0000256" key="4">
    <source>
        <dbReference type="SAM" id="Coils"/>
    </source>
</evidence>
<proteinExistence type="inferred from homology"/>
<dbReference type="PANTHER" id="PTHR43140">
    <property type="entry name" value="TYPE-1 RESTRICTION ENZYME ECOKI SPECIFICITY PROTEIN"/>
    <property type="match status" value="1"/>
</dbReference>
<dbReference type="Gene3D" id="3.90.220.20">
    <property type="entry name" value="DNA methylase specificity domains"/>
    <property type="match status" value="2"/>
</dbReference>
<reference evidence="7" key="1">
    <citation type="submission" date="2017-04" db="EMBL/GenBank/DDBJ databases">
        <authorList>
            <person name="Varghese N."/>
            <person name="Submissions S."/>
        </authorList>
    </citation>
    <scope>NUCLEOTIDE SEQUENCE [LARGE SCALE GENOMIC DNA]</scope>
    <source>
        <strain evidence="7">DSM 22618</strain>
    </source>
</reference>
<feature type="domain" description="Type I restriction modification DNA specificity" evidence="5">
    <location>
        <begin position="88"/>
        <end position="262"/>
    </location>
</feature>
<keyword evidence="3" id="KW-0238">DNA-binding</keyword>
<organism evidence="6 7">
    <name type="scientific">Pseudogulbenkiania subflava DSM 22618</name>
    <dbReference type="NCBI Taxonomy" id="1123014"/>
    <lineage>
        <taxon>Bacteria</taxon>
        <taxon>Pseudomonadati</taxon>
        <taxon>Pseudomonadota</taxon>
        <taxon>Betaproteobacteria</taxon>
        <taxon>Neisseriales</taxon>
        <taxon>Chromobacteriaceae</taxon>
        <taxon>Pseudogulbenkiania</taxon>
    </lineage>
</organism>
<dbReference type="Proteomes" id="UP000192920">
    <property type="component" value="Unassembled WGS sequence"/>
</dbReference>
<evidence type="ECO:0000259" key="5">
    <source>
        <dbReference type="Pfam" id="PF01420"/>
    </source>
</evidence>
<evidence type="ECO:0000256" key="2">
    <source>
        <dbReference type="ARBA" id="ARBA00022747"/>
    </source>
</evidence>
<dbReference type="EMBL" id="FXAG01000006">
    <property type="protein sequence ID" value="SMF14011.1"/>
    <property type="molecule type" value="Genomic_DNA"/>
</dbReference>
<keyword evidence="4" id="KW-0175">Coiled coil</keyword>
<accession>A0A1Y6BPI9</accession>
<dbReference type="InterPro" id="IPR000055">
    <property type="entry name" value="Restrct_endonuc_typeI_TRD"/>
</dbReference>
<evidence type="ECO:0000256" key="1">
    <source>
        <dbReference type="ARBA" id="ARBA00010923"/>
    </source>
</evidence>
<sequence>MNKHTAALLEAHFDTTFAAPEGVQKLRELILTLAMQGKLAPQNTNDQPASELLEEIKVEKKRLAKEGKIKTPKQLPPVMAEQIPYALPQGWEWIRLGSIGNVFNGNSINASEKDAKYAGAKGLPYIATKDVGYGLDPLDYDNGICIPLNEEKFRVAHAGAVLICAEGGSAGKKCGLTERDICFGNKLFANELFGKIPSRFILFAYLSPFFAKSFADSMTGIIGGVSIAKFVEILIPLPPLAEQNRIVAKIDELMARCDALEKLRTDHEEKRLAVHSAAVRQLLNIAEPDEHQRAQAFLAEHFGELYTVKESVAELRKAILQLAVMGKLIPQDPNDQPTCELLRGIEFEKKRLVKIGKIKAPKSLRPIPEKEMPYPLPIGWLWVQLQDLIVFGPTNGFSPKAVDYETNVRSLTLSATTSGKFRGEFYKYLDIEVPSESDLWLQDGDILIQRGNTIEYVGIPAIYRGEPNQYIYPDLMMKIRLSDSVDKNYVLYAMSSDSCRDYLRKNASGTSGTMPKINQGALNSLPIPLPPLNLQKKIVSKIDQLMDLCESLEEQIYSATTQKTLLLNAVMAQM</sequence>
<comment type="similarity">
    <text evidence="1">Belongs to the type-I restriction system S methylase family.</text>
</comment>
<evidence type="ECO:0000313" key="6">
    <source>
        <dbReference type="EMBL" id="SMF14011.1"/>
    </source>
</evidence>
<evidence type="ECO:0000256" key="3">
    <source>
        <dbReference type="ARBA" id="ARBA00023125"/>
    </source>
</evidence>
<feature type="coiled-coil region" evidence="4">
    <location>
        <begin position="535"/>
        <end position="562"/>
    </location>
</feature>
<dbReference type="GO" id="GO:0009307">
    <property type="term" value="P:DNA restriction-modification system"/>
    <property type="evidence" value="ECO:0007669"/>
    <property type="project" value="UniProtKB-KW"/>
</dbReference>
<dbReference type="CDD" id="cd17261">
    <property type="entry name" value="RMtype1_S_EcoKI-TRD2-CR2_like"/>
    <property type="match status" value="1"/>
</dbReference>
<dbReference type="InterPro" id="IPR044946">
    <property type="entry name" value="Restrct_endonuc_typeI_TRD_sf"/>
</dbReference>
<dbReference type="InterPro" id="IPR051212">
    <property type="entry name" value="Type-I_RE_S_subunit"/>
</dbReference>
<dbReference type="RefSeq" id="WP_085275832.1">
    <property type="nucleotide sequence ID" value="NZ_FXAG01000006.1"/>
</dbReference>
<name>A0A1Y6BPI9_9NEIS</name>
<evidence type="ECO:0000313" key="7">
    <source>
        <dbReference type="Proteomes" id="UP000192920"/>
    </source>
</evidence>
<dbReference type="AlphaFoldDB" id="A0A1Y6BPI9"/>
<dbReference type="GO" id="GO:0003677">
    <property type="term" value="F:DNA binding"/>
    <property type="evidence" value="ECO:0007669"/>
    <property type="project" value="UniProtKB-KW"/>
</dbReference>
<keyword evidence="7" id="KW-1185">Reference proteome</keyword>
<gene>
    <name evidence="6" type="ORF">SAMN02745746_01530</name>
</gene>
<keyword evidence="2" id="KW-0680">Restriction system</keyword>
<dbReference type="Pfam" id="PF01420">
    <property type="entry name" value="Methylase_S"/>
    <property type="match status" value="2"/>
</dbReference>
<dbReference type="PANTHER" id="PTHR43140:SF1">
    <property type="entry name" value="TYPE I RESTRICTION ENZYME ECOKI SPECIFICITY SUBUNIT"/>
    <property type="match status" value="1"/>
</dbReference>